<dbReference type="SUPFAM" id="SSF51735">
    <property type="entry name" value="NAD(P)-binding Rossmann-fold domains"/>
    <property type="match status" value="1"/>
</dbReference>
<sequence>AIAKTKSKLGGIDIVVNNAGIGSEGDKWELTIDINVKGTIKGTMAALDNLRKDKGGRGGVIVNVASMAGLNPNPCGPVYGASKAAIIMFSQCWAMNPDVVANGVRINVLAPAFVDTDLVRQLREGKGVNRPDIAAKMVDMVGIMPADQVAEAFLELVTDETKTNAILKISAKTGKSYQ</sequence>
<dbReference type="PRINTS" id="PR00081">
    <property type="entry name" value="GDHRDH"/>
</dbReference>
<dbReference type="PRINTS" id="PR00080">
    <property type="entry name" value="SDRFAMILY"/>
</dbReference>
<gene>
    <name evidence="3" type="ORF">ElyMa_004504900</name>
</gene>
<accession>A0AAV4HNB5</accession>
<dbReference type="InterPro" id="IPR002347">
    <property type="entry name" value="SDR_fam"/>
</dbReference>
<dbReference type="PROSITE" id="PS00061">
    <property type="entry name" value="ADH_SHORT"/>
    <property type="match status" value="1"/>
</dbReference>
<organism evidence="3 4">
    <name type="scientific">Elysia marginata</name>
    <dbReference type="NCBI Taxonomy" id="1093978"/>
    <lineage>
        <taxon>Eukaryota</taxon>
        <taxon>Metazoa</taxon>
        <taxon>Spiralia</taxon>
        <taxon>Lophotrochozoa</taxon>
        <taxon>Mollusca</taxon>
        <taxon>Gastropoda</taxon>
        <taxon>Heterobranchia</taxon>
        <taxon>Euthyneura</taxon>
        <taxon>Panpulmonata</taxon>
        <taxon>Sacoglossa</taxon>
        <taxon>Placobranchoidea</taxon>
        <taxon>Plakobranchidae</taxon>
        <taxon>Elysia</taxon>
    </lineage>
</organism>
<dbReference type="GO" id="GO:0016616">
    <property type="term" value="F:oxidoreductase activity, acting on the CH-OH group of donors, NAD or NADP as acceptor"/>
    <property type="evidence" value="ECO:0007669"/>
    <property type="project" value="TreeGrafter"/>
</dbReference>
<feature type="non-terminal residue" evidence="3">
    <location>
        <position position="1"/>
    </location>
</feature>
<dbReference type="GO" id="GO:0005737">
    <property type="term" value="C:cytoplasm"/>
    <property type="evidence" value="ECO:0007669"/>
    <property type="project" value="TreeGrafter"/>
</dbReference>
<dbReference type="Proteomes" id="UP000762676">
    <property type="component" value="Unassembled WGS sequence"/>
</dbReference>
<comment type="caution">
    <text evidence="3">The sequence shown here is derived from an EMBL/GenBank/DDBJ whole genome shotgun (WGS) entry which is preliminary data.</text>
</comment>
<evidence type="ECO:0000313" key="4">
    <source>
        <dbReference type="Proteomes" id="UP000762676"/>
    </source>
</evidence>
<keyword evidence="4" id="KW-1185">Reference proteome</keyword>
<dbReference type="PANTHER" id="PTHR44229:SF5">
    <property type="entry name" value="15-HYDROXYPROSTAGLANDIN DEHYDROGENASE [NAD(+)]"/>
    <property type="match status" value="1"/>
</dbReference>
<comment type="similarity">
    <text evidence="1">Belongs to the short-chain dehydrogenases/reductases (SDR) family.</text>
</comment>
<evidence type="ECO:0000256" key="2">
    <source>
        <dbReference type="ARBA" id="ARBA00023002"/>
    </source>
</evidence>
<keyword evidence="2" id="KW-0560">Oxidoreductase</keyword>
<name>A0AAV4HNB5_9GAST</name>
<dbReference type="InterPro" id="IPR036291">
    <property type="entry name" value="NAD(P)-bd_dom_sf"/>
</dbReference>
<dbReference type="Pfam" id="PF00106">
    <property type="entry name" value="adh_short"/>
    <property type="match status" value="1"/>
</dbReference>
<dbReference type="Gene3D" id="3.40.50.720">
    <property type="entry name" value="NAD(P)-binding Rossmann-like Domain"/>
    <property type="match status" value="1"/>
</dbReference>
<dbReference type="PANTHER" id="PTHR44229">
    <property type="entry name" value="15-HYDROXYPROSTAGLANDIN DEHYDROGENASE [NAD(+)]"/>
    <property type="match status" value="1"/>
</dbReference>
<protein>
    <submittedName>
        <fullName evidence="3">15-hydroxyprostaglandin dehydrogenase</fullName>
    </submittedName>
</protein>
<proteinExistence type="inferred from homology"/>
<dbReference type="InterPro" id="IPR020904">
    <property type="entry name" value="Sc_DH/Rdtase_CS"/>
</dbReference>
<evidence type="ECO:0000313" key="3">
    <source>
        <dbReference type="EMBL" id="GFR98553.1"/>
    </source>
</evidence>
<evidence type="ECO:0000256" key="1">
    <source>
        <dbReference type="ARBA" id="ARBA00006484"/>
    </source>
</evidence>
<dbReference type="AlphaFoldDB" id="A0AAV4HNB5"/>
<dbReference type="EMBL" id="BMAT01009100">
    <property type="protein sequence ID" value="GFR98553.1"/>
    <property type="molecule type" value="Genomic_DNA"/>
</dbReference>
<reference evidence="3 4" key="1">
    <citation type="journal article" date="2021" name="Elife">
        <title>Chloroplast acquisition without the gene transfer in kleptoplastic sea slugs, Plakobranchus ocellatus.</title>
        <authorList>
            <person name="Maeda T."/>
            <person name="Takahashi S."/>
            <person name="Yoshida T."/>
            <person name="Shimamura S."/>
            <person name="Takaki Y."/>
            <person name="Nagai Y."/>
            <person name="Toyoda A."/>
            <person name="Suzuki Y."/>
            <person name="Arimoto A."/>
            <person name="Ishii H."/>
            <person name="Satoh N."/>
            <person name="Nishiyama T."/>
            <person name="Hasebe M."/>
            <person name="Maruyama T."/>
            <person name="Minagawa J."/>
            <person name="Obokata J."/>
            <person name="Shigenobu S."/>
        </authorList>
    </citation>
    <scope>NUCLEOTIDE SEQUENCE [LARGE SCALE GENOMIC DNA]</scope>
</reference>